<evidence type="ECO:0000313" key="2">
    <source>
        <dbReference type="Proteomes" id="UP000823749"/>
    </source>
</evidence>
<name>A0AAV6JNZ5_9ERIC</name>
<dbReference type="AlphaFoldDB" id="A0AAV6JNZ5"/>
<reference evidence="1" key="1">
    <citation type="submission" date="2020-08" db="EMBL/GenBank/DDBJ databases">
        <title>Plant Genome Project.</title>
        <authorList>
            <person name="Zhang R.-G."/>
        </authorList>
    </citation>
    <scope>NUCLEOTIDE SEQUENCE</scope>
    <source>
        <strain evidence="1">WSP0</strain>
        <tissue evidence="1">Leaf</tissue>
    </source>
</reference>
<accession>A0AAV6JNZ5</accession>
<dbReference type="Proteomes" id="UP000823749">
    <property type="component" value="Chromosome 7"/>
</dbReference>
<dbReference type="EMBL" id="JACTNZ010000007">
    <property type="protein sequence ID" value="KAG5542317.1"/>
    <property type="molecule type" value="Genomic_DNA"/>
</dbReference>
<sequence>MARDGSGLGLCALCAAGMEVTDPSRAMTSLLTEDDVMEATDHLFSHCIFAGNVMVCYLEIVGYIMGVSS</sequence>
<gene>
    <name evidence="1" type="ORF">RHGRI_022003</name>
</gene>
<evidence type="ECO:0000313" key="1">
    <source>
        <dbReference type="EMBL" id="KAG5542317.1"/>
    </source>
</evidence>
<organism evidence="1 2">
    <name type="scientific">Rhododendron griersonianum</name>
    <dbReference type="NCBI Taxonomy" id="479676"/>
    <lineage>
        <taxon>Eukaryota</taxon>
        <taxon>Viridiplantae</taxon>
        <taxon>Streptophyta</taxon>
        <taxon>Embryophyta</taxon>
        <taxon>Tracheophyta</taxon>
        <taxon>Spermatophyta</taxon>
        <taxon>Magnoliopsida</taxon>
        <taxon>eudicotyledons</taxon>
        <taxon>Gunneridae</taxon>
        <taxon>Pentapetalae</taxon>
        <taxon>asterids</taxon>
        <taxon>Ericales</taxon>
        <taxon>Ericaceae</taxon>
        <taxon>Ericoideae</taxon>
        <taxon>Rhodoreae</taxon>
        <taxon>Rhododendron</taxon>
    </lineage>
</organism>
<proteinExistence type="predicted"/>
<keyword evidence="2" id="KW-1185">Reference proteome</keyword>
<protein>
    <submittedName>
        <fullName evidence="1">Uncharacterized protein</fullName>
    </submittedName>
</protein>
<comment type="caution">
    <text evidence="1">The sequence shown here is derived from an EMBL/GenBank/DDBJ whole genome shotgun (WGS) entry which is preliminary data.</text>
</comment>